<dbReference type="PROSITE" id="PS51257">
    <property type="entry name" value="PROKAR_LIPOPROTEIN"/>
    <property type="match status" value="1"/>
</dbReference>
<dbReference type="RefSeq" id="WP_211308576.1">
    <property type="nucleotide sequence ID" value="NZ_QBKS01000001.1"/>
</dbReference>
<dbReference type="EMBL" id="QBKS01000001">
    <property type="protein sequence ID" value="PTX57268.1"/>
    <property type="molecule type" value="Genomic_DNA"/>
</dbReference>
<reference evidence="3 4" key="1">
    <citation type="submission" date="2018-04" db="EMBL/GenBank/DDBJ databases">
        <title>Genomic Encyclopedia of Archaeal and Bacterial Type Strains, Phase II (KMG-II): from individual species to whole genera.</title>
        <authorList>
            <person name="Goeker M."/>
        </authorList>
    </citation>
    <scope>NUCLEOTIDE SEQUENCE [LARGE SCALE GENOMIC DNA]</scope>
    <source>
        <strain evidence="3 4">DSM 100977</strain>
    </source>
</reference>
<evidence type="ECO:0000256" key="1">
    <source>
        <dbReference type="SAM" id="MobiDB-lite"/>
    </source>
</evidence>
<organism evidence="3 4">
    <name type="scientific">Litoreibacter ponti</name>
    <dbReference type="NCBI Taxonomy" id="1510457"/>
    <lineage>
        <taxon>Bacteria</taxon>
        <taxon>Pseudomonadati</taxon>
        <taxon>Pseudomonadota</taxon>
        <taxon>Alphaproteobacteria</taxon>
        <taxon>Rhodobacterales</taxon>
        <taxon>Roseobacteraceae</taxon>
        <taxon>Litoreibacter</taxon>
    </lineage>
</organism>
<feature type="region of interest" description="Disordered" evidence="1">
    <location>
        <begin position="195"/>
        <end position="217"/>
    </location>
</feature>
<evidence type="ECO:0008006" key="5">
    <source>
        <dbReference type="Google" id="ProtNLM"/>
    </source>
</evidence>
<protein>
    <recommendedName>
        <fullName evidence="5">Lipoprotein</fullName>
    </recommendedName>
</protein>
<evidence type="ECO:0000256" key="2">
    <source>
        <dbReference type="SAM" id="SignalP"/>
    </source>
</evidence>
<keyword evidence="2" id="KW-0732">Signal</keyword>
<feature type="signal peptide" evidence="2">
    <location>
        <begin position="1"/>
        <end position="17"/>
    </location>
</feature>
<comment type="caution">
    <text evidence="3">The sequence shown here is derived from an EMBL/GenBank/DDBJ whole genome shotgun (WGS) entry which is preliminary data.</text>
</comment>
<proteinExistence type="predicted"/>
<accession>A0A2T6BMG0</accession>
<sequence>MRTILAIATALLLSACAVPDPDTEEQVDLGDFSLGHNVVVTKNAQKIGPSRTATPEEWEELLEAEMERRFGRYEGEKLYHIGINLDGYALAVPGVPVVLSPKSALVISLTVWDDAAEKKLNEPPRQMTILEQFDGNTIFGSGLTQNRDKQMKNLAANMTKAVQRYLLANREWFGAPPDPEAKAAAEADVLKLPEAQAEAAAAAAPEVELPEVPVPAE</sequence>
<dbReference type="AlphaFoldDB" id="A0A2T6BMG0"/>
<feature type="compositionally biased region" description="Low complexity" evidence="1">
    <location>
        <begin position="195"/>
        <end position="211"/>
    </location>
</feature>
<gene>
    <name evidence="3" type="ORF">C8N43_1935</name>
</gene>
<feature type="chain" id="PRO_5015668894" description="Lipoprotein" evidence="2">
    <location>
        <begin position="18"/>
        <end position="217"/>
    </location>
</feature>
<dbReference type="Proteomes" id="UP000243978">
    <property type="component" value="Unassembled WGS sequence"/>
</dbReference>
<name>A0A2T6BMG0_9RHOB</name>
<keyword evidence="4" id="KW-1185">Reference proteome</keyword>
<evidence type="ECO:0000313" key="3">
    <source>
        <dbReference type="EMBL" id="PTX57268.1"/>
    </source>
</evidence>
<evidence type="ECO:0000313" key="4">
    <source>
        <dbReference type="Proteomes" id="UP000243978"/>
    </source>
</evidence>